<dbReference type="RefSeq" id="WP_405386823.1">
    <property type="nucleotide sequence ID" value="NZ_JBJGEB010000011.1"/>
</dbReference>
<name>A0ABW8Q6S0_9NEIS</name>
<sequence>MNFQDNLSAMPDISHLSGLDILDAQGKVLHHIPAVQGKLGSLKLYNVLAQEFDNRLDSAAAERGLSLFAEHTADARANPGKHPNIDLLFKVKTQNLVLQLRPVEARS</sequence>
<dbReference type="Proteomes" id="UP001621964">
    <property type="component" value="Unassembled WGS sequence"/>
</dbReference>
<comment type="caution">
    <text evidence="1">The sequence shown here is derived from an EMBL/GenBank/DDBJ whole genome shotgun (WGS) entry which is preliminary data.</text>
</comment>
<dbReference type="EMBL" id="JBJGEB010000011">
    <property type="protein sequence ID" value="MFK7642803.1"/>
    <property type="molecule type" value="Genomic_DNA"/>
</dbReference>
<keyword evidence="2" id="KW-1185">Reference proteome</keyword>
<dbReference type="PIRSF" id="PIRSF019302">
    <property type="entry name" value="UCP019302"/>
    <property type="match status" value="1"/>
</dbReference>
<dbReference type="InterPro" id="IPR016755">
    <property type="entry name" value="UCP019302"/>
</dbReference>
<proteinExistence type="predicted"/>
<protein>
    <submittedName>
        <fullName evidence="1">DUF2322 family protein</fullName>
    </submittedName>
</protein>
<reference evidence="1 2" key="1">
    <citation type="submission" date="2024-11" db="EMBL/GenBank/DDBJ databases">
        <authorList>
            <person name="Mikucki A.G."/>
            <person name="Kahler C.M."/>
        </authorList>
    </citation>
    <scope>NUCLEOTIDE SEQUENCE [LARGE SCALE GENOMIC DNA]</scope>
    <source>
        <strain evidence="1 2">EXNM717</strain>
    </source>
</reference>
<evidence type="ECO:0000313" key="2">
    <source>
        <dbReference type="Proteomes" id="UP001621964"/>
    </source>
</evidence>
<accession>A0ABW8Q6S0</accession>
<gene>
    <name evidence="1" type="ORF">ACI43T_09940</name>
</gene>
<organism evidence="1 2">
    <name type="scientific">Neisseria oralis</name>
    <dbReference type="NCBI Taxonomy" id="1107316"/>
    <lineage>
        <taxon>Bacteria</taxon>
        <taxon>Pseudomonadati</taxon>
        <taxon>Pseudomonadota</taxon>
        <taxon>Betaproteobacteria</taxon>
        <taxon>Neisseriales</taxon>
        <taxon>Neisseriaceae</taxon>
        <taxon>Neisseria</taxon>
    </lineage>
</organism>
<evidence type="ECO:0000313" key="1">
    <source>
        <dbReference type="EMBL" id="MFK7642803.1"/>
    </source>
</evidence>
<dbReference type="Pfam" id="PF10084">
    <property type="entry name" value="DUF2322"/>
    <property type="match status" value="1"/>
</dbReference>